<accession>A0A0R2H0X4</accession>
<keyword evidence="3 6" id="KW-0056">Arginine metabolism</keyword>
<dbReference type="EMBL" id="JQBM01000004">
    <property type="protein sequence ID" value="KRN45979.1"/>
    <property type="molecule type" value="Genomic_DNA"/>
</dbReference>
<dbReference type="PANTHER" id="PTHR47271">
    <property type="entry name" value="ARGININE DEIMINASE"/>
    <property type="match status" value="1"/>
</dbReference>
<protein>
    <recommendedName>
        <fullName evidence="6">Arginine deiminase</fullName>
        <shortName evidence="6">ADI</shortName>
        <ecNumber evidence="6">3.5.3.6</ecNumber>
    </recommendedName>
    <alternativeName>
        <fullName evidence="6">Arginine dihydrolase</fullName>
        <shortName evidence="6">AD</shortName>
    </alternativeName>
</protein>
<dbReference type="RefSeq" id="WP_057746848.1">
    <property type="nucleotide sequence ID" value="NZ_BJLU01000006.1"/>
</dbReference>
<feature type="active site" description="Amidino-cysteine intermediate" evidence="6 7">
    <location>
        <position position="402"/>
    </location>
</feature>
<evidence type="ECO:0000256" key="4">
    <source>
        <dbReference type="ARBA" id="ARBA00022801"/>
    </source>
</evidence>
<dbReference type="Pfam" id="PF02274">
    <property type="entry name" value="ADI"/>
    <property type="match status" value="1"/>
</dbReference>
<evidence type="ECO:0000256" key="3">
    <source>
        <dbReference type="ARBA" id="ARBA00022503"/>
    </source>
</evidence>
<dbReference type="PRINTS" id="PR01466">
    <property type="entry name" value="ARGDEIMINASE"/>
</dbReference>
<keyword evidence="4 6" id="KW-0378">Hydrolase</keyword>
<comment type="caution">
    <text evidence="8">The sequence shown here is derived from an EMBL/GenBank/DDBJ whole genome shotgun (WGS) entry which is preliminary data.</text>
</comment>
<comment type="similarity">
    <text evidence="2 6">Belongs to the arginine deiminase family.</text>
</comment>
<dbReference type="PATRIC" id="fig|1629.5.peg.1335"/>
<keyword evidence="6" id="KW-0963">Cytoplasm</keyword>
<evidence type="ECO:0000256" key="7">
    <source>
        <dbReference type="PIRSR" id="PIRSR006356-1"/>
    </source>
</evidence>
<dbReference type="UniPathway" id="UPA00254">
    <property type="reaction ID" value="UER00364"/>
</dbReference>
<dbReference type="GO" id="GO:0005737">
    <property type="term" value="C:cytoplasm"/>
    <property type="evidence" value="ECO:0007669"/>
    <property type="project" value="UniProtKB-SubCell"/>
</dbReference>
<dbReference type="InterPro" id="IPR003876">
    <property type="entry name" value="Arg_deiminase"/>
</dbReference>
<name>A0A0R2H0X4_WEIVI</name>
<dbReference type="GO" id="GO:0016990">
    <property type="term" value="F:arginine deiminase activity"/>
    <property type="evidence" value="ECO:0007669"/>
    <property type="project" value="UniProtKB-UniRule"/>
</dbReference>
<evidence type="ECO:0000256" key="2">
    <source>
        <dbReference type="ARBA" id="ARBA00010206"/>
    </source>
</evidence>
<evidence type="ECO:0000256" key="5">
    <source>
        <dbReference type="ARBA" id="ARBA00049429"/>
    </source>
</evidence>
<dbReference type="HAMAP" id="MF_00242">
    <property type="entry name" value="Arg_deiminase"/>
    <property type="match status" value="1"/>
</dbReference>
<dbReference type="AlphaFoldDB" id="A0A0R2H0X4"/>
<dbReference type="Proteomes" id="UP000051992">
    <property type="component" value="Unassembled WGS sequence"/>
</dbReference>
<gene>
    <name evidence="6" type="primary">arcA</name>
    <name evidence="8" type="ORF">IV50_GL001322</name>
</gene>
<dbReference type="GO" id="GO:0019546">
    <property type="term" value="P:L-arginine deiminase pathway"/>
    <property type="evidence" value="ECO:0007669"/>
    <property type="project" value="UniProtKB-UniRule"/>
</dbReference>
<evidence type="ECO:0000256" key="1">
    <source>
        <dbReference type="ARBA" id="ARBA00005213"/>
    </source>
</evidence>
<dbReference type="Gene3D" id="3.75.10.10">
    <property type="entry name" value="L-arginine/glycine Amidinotransferase, Chain A"/>
    <property type="match status" value="1"/>
</dbReference>
<dbReference type="Gene3D" id="1.10.3930.10">
    <property type="entry name" value="Arginine deiminase"/>
    <property type="match status" value="1"/>
</dbReference>
<dbReference type="SUPFAM" id="SSF55909">
    <property type="entry name" value="Pentein"/>
    <property type="match status" value="1"/>
</dbReference>
<organism evidence="8 9">
    <name type="scientific">Weissella viridescens</name>
    <name type="common">Lactobacillus viridescens</name>
    <dbReference type="NCBI Taxonomy" id="1629"/>
    <lineage>
        <taxon>Bacteria</taxon>
        <taxon>Bacillati</taxon>
        <taxon>Bacillota</taxon>
        <taxon>Bacilli</taxon>
        <taxon>Lactobacillales</taxon>
        <taxon>Lactobacillaceae</taxon>
        <taxon>Weissella</taxon>
    </lineage>
</organism>
<dbReference type="NCBIfam" id="NF002381">
    <property type="entry name" value="PRK01388.1"/>
    <property type="match status" value="1"/>
</dbReference>
<sequence length="413" mass="46586">MIKQPAIQVNSEIGTLREVLLHRPGAEIENITPDTMERLLFDDIPFLKNAQAEHDAFADLLRERGAEVVYIEQLLAECLQSADTRIAFIKRYLEEHHYTTGTVAQEMQKYLQTLSVKDLVQTIYAGIRRDALDLKHTSLDEVAGTAAEDPFLMDPLPNAYFTRDPQASTGNGMTINHMTYAARQPESLITEFVMAHHPRFSQRVPIWLDRNQDNRIEGGDELVLNEHTLAIGISQRTSSKAVQTLAEHLFASPDSQIDTIMAVEIPHNHAMMHLDTVFTMVNTDQFTVFPGIMDDAGKMNINLLRANNQGEVVLEHRDNLKRTLLEVLNLDDLDLIETGNGDPINAAREQWNDGSNNLAIAPGEVVTYDRNYISIQLMREHGITVHEIKSSELSRGRGGARCMSQPLWRDELN</sequence>
<reference evidence="8 9" key="1">
    <citation type="journal article" date="2015" name="Genome Announc.">
        <title>Expanding the biotechnology potential of lactobacilli through comparative genomics of 213 strains and associated genera.</title>
        <authorList>
            <person name="Sun Z."/>
            <person name="Harris H.M."/>
            <person name="McCann A."/>
            <person name="Guo C."/>
            <person name="Argimon S."/>
            <person name="Zhang W."/>
            <person name="Yang X."/>
            <person name="Jeffery I.B."/>
            <person name="Cooney J.C."/>
            <person name="Kagawa T.F."/>
            <person name="Liu W."/>
            <person name="Song Y."/>
            <person name="Salvetti E."/>
            <person name="Wrobel A."/>
            <person name="Rasinkangas P."/>
            <person name="Parkhill J."/>
            <person name="Rea M.C."/>
            <person name="O'Sullivan O."/>
            <person name="Ritari J."/>
            <person name="Douillard F.P."/>
            <person name="Paul Ross R."/>
            <person name="Yang R."/>
            <person name="Briner A.E."/>
            <person name="Felis G.E."/>
            <person name="de Vos W.M."/>
            <person name="Barrangou R."/>
            <person name="Klaenhammer T.R."/>
            <person name="Caufield P.W."/>
            <person name="Cui Y."/>
            <person name="Zhang H."/>
            <person name="O'Toole P.W."/>
        </authorList>
    </citation>
    <scope>NUCLEOTIDE SEQUENCE [LARGE SCALE GENOMIC DNA]</scope>
    <source>
        <strain evidence="8 9">DSM 20410</strain>
    </source>
</reference>
<comment type="catalytic activity">
    <reaction evidence="5 6">
        <text>L-arginine + H2O = L-citrulline + NH4(+)</text>
        <dbReference type="Rhea" id="RHEA:19597"/>
        <dbReference type="ChEBI" id="CHEBI:15377"/>
        <dbReference type="ChEBI" id="CHEBI:28938"/>
        <dbReference type="ChEBI" id="CHEBI:32682"/>
        <dbReference type="ChEBI" id="CHEBI:57743"/>
        <dbReference type="EC" id="3.5.3.6"/>
    </reaction>
</comment>
<dbReference type="PANTHER" id="PTHR47271:SF2">
    <property type="entry name" value="ARGININE DEIMINASE"/>
    <property type="match status" value="1"/>
</dbReference>
<keyword evidence="9" id="KW-1185">Reference proteome</keyword>
<dbReference type="EC" id="3.5.3.6" evidence="6"/>
<evidence type="ECO:0000313" key="8">
    <source>
        <dbReference type="EMBL" id="KRN45979.1"/>
    </source>
</evidence>
<comment type="subcellular location">
    <subcellularLocation>
        <location evidence="6">Cytoplasm</location>
    </subcellularLocation>
</comment>
<comment type="pathway">
    <text evidence="1 6">Amino-acid degradation; L-arginine degradation via ADI pathway; carbamoyl phosphate from L-arginine: step 1/2.</text>
</comment>
<proteinExistence type="inferred from homology"/>
<dbReference type="OrthoDB" id="9807502at2"/>
<evidence type="ECO:0000313" key="9">
    <source>
        <dbReference type="Proteomes" id="UP000051992"/>
    </source>
</evidence>
<evidence type="ECO:0000256" key="6">
    <source>
        <dbReference type="HAMAP-Rule" id="MF_00242"/>
    </source>
</evidence>
<dbReference type="NCBIfam" id="TIGR01078">
    <property type="entry name" value="arcA"/>
    <property type="match status" value="1"/>
</dbReference>
<dbReference type="PIRSF" id="PIRSF006356">
    <property type="entry name" value="Arg_deiminase"/>
    <property type="match status" value="1"/>
</dbReference>